<gene>
    <name evidence="1" type="ORF">PFISCL1PPCAC_10800</name>
</gene>
<evidence type="ECO:0000313" key="1">
    <source>
        <dbReference type="EMBL" id="GMT19503.1"/>
    </source>
</evidence>
<feature type="non-terminal residue" evidence="1">
    <location>
        <position position="133"/>
    </location>
</feature>
<comment type="caution">
    <text evidence="1">The sequence shown here is derived from an EMBL/GenBank/DDBJ whole genome shotgun (WGS) entry which is preliminary data.</text>
</comment>
<dbReference type="Proteomes" id="UP001432322">
    <property type="component" value="Unassembled WGS sequence"/>
</dbReference>
<dbReference type="AlphaFoldDB" id="A0AAV5VJH7"/>
<name>A0AAV5VJH7_9BILA</name>
<evidence type="ECO:0000313" key="2">
    <source>
        <dbReference type="Proteomes" id="UP001432322"/>
    </source>
</evidence>
<proteinExistence type="predicted"/>
<keyword evidence="2" id="KW-1185">Reference proteome</keyword>
<organism evidence="1 2">
    <name type="scientific">Pristionchus fissidentatus</name>
    <dbReference type="NCBI Taxonomy" id="1538716"/>
    <lineage>
        <taxon>Eukaryota</taxon>
        <taxon>Metazoa</taxon>
        <taxon>Ecdysozoa</taxon>
        <taxon>Nematoda</taxon>
        <taxon>Chromadorea</taxon>
        <taxon>Rhabditida</taxon>
        <taxon>Rhabditina</taxon>
        <taxon>Diplogasteromorpha</taxon>
        <taxon>Diplogasteroidea</taxon>
        <taxon>Neodiplogasteridae</taxon>
        <taxon>Pristionchus</taxon>
    </lineage>
</organism>
<reference evidence="1" key="1">
    <citation type="submission" date="2023-10" db="EMBL/GenBank/DDBJ databases">
        <title>Genome assembly of Pristionchus species.</title>
        <authorList>
            <person name="Yoshida K."/>
            <person name="Sommer R.J."/>
        </authorList>
    </citation>
    <scope>NUCLEOTIDE SEQUENCE</scope>
    <source>
        <strain evidence="1">RS5133</strain>
    </source>
</reference>
<accession>A0AAV5VJH7</accession>
<sequence>MRSGWRSLIYNHNTRLVELSENVSLAEDGVFLVLESHLCSSVLGEKHAISGLDRVGDELALLGTESRTGGDDGGFENLALRFLGEHDSSLGLDLSRESLDQNTVVERLEGLQQISILKTSDSTEHGFFVKTTM</sequence>
<dbReference type="EMBL" id="BTSY01000003">
    <property type="protein sequence ID" value="GMT19503.1"/>
    <property type="molecule type" value="Genomic_DNA"/>
</dbReference>
<protein>
    <submittedName>
        <fullName evidence="1">Uncharacterized protein</fullName>
    </submittedName>
</protein>